<comment type="similarity">
    <text evidence="2">Belongs to the acetate uptake transporter (AceTr) (TC 2.A.96) family.</text>
</comment>
<keyword evidence="9" id="KW-1185">Reference proteome</keyword>
<evidence type="ECO:0000256" key="1">
    <source>
        <dbReference type="ARBA" id="ARBA00004141"/>
    </source>
</evidence>
<sequence length="293" mass="31257">MATTEHSELHTKHNGINNGNGNGVYDPETNRMEALKQFRSAASVSMSPELFEKLYLSPMNDVKGDLRRTFGNPTPIALVGFLLAFTPLSCDLMGWRGAGGSGAASNGPFVFMGGLLMIVGGILEWVLGNSFPATVFCSFGGFWFSYGATLIPAFASFSSYAPADATSGAEGLTTTGFNASFGFWLLFMGILTSIFLVCSLRTNVAFVVIFFSLQICFYLLTAAFWALARDAVGNADLATKLIKGGGACGFVCCLSGWYILIAIMLAIVDFPIQIPVGDLSSVIKGKSDKARRD</sequence>
<evidence type="ECO:0000256" key="4">
    <source>
        <dbReference type="ARBA" id="ARBA00022989"/>
    </source>
</evidence>
<dbReference type="PANTHER" id="PTHR31123">
    <property type="entry name" value="ACCUMULATION OF DYADS PROTEIN 2-RELATED"/>
    <property type="match status" value="1"/>
</dbReference>
<evidence type="ECO:0000313" key="9">
    <source>
        <dbReference type="Proteomes" id="UP000050424"/>
    </source>
</evidence>
<evidence type="ECO:0000256" key="7">
    <source>
        <dbReference type="SAM" id="Phobius"/>
    </source>
</evidence>
<dbReference type="EMBL" id="LKCW01000208">
    <property type="protein sequence ID" value="KPM36326.1"/>
    <property type="molecule type" value="Genomic_DNA"/>
</dbReference>
<feature type="transmembrane region" description="Helical" evidence="7">
    <location>
        <begin position="247"/>
        <end position="268"/>
    </location>
</feature>
<organism evidence="8 9">
    <name type="scientific">Neonectria ditissima</name>
    <dbReference type="NCBI Taxonomy" id="78410"/>
    <lineage>
        <taxon>Eukaryota</taxon>
        <taxon>Fungi</taxon>
        <taxon>Dikarya</taxon>
        <taxon>Ascomycota</taxon>
        <taxon>Pezizomycotina</taxon>
        <taxon>Sordariomycetes</taxon>
        <taxon>Hypocreomycetidae</taxon>
        <taxon>Hypocreales</taxon>
        <taxon>Nectriaceae</taxon>
        <taxon>Neonectria</taxon>
    </lineage>
</organism>
<comment type="subcellular location">
    <subcellularLocation>
        <location evidence="1">Membrane</location>
        <topology evidence="1">Multi-pass membrane protein</topology>
    </subcellularLocation>
</comment>
<evidence type="ECO:0000256" key="6">
    <source>
        <dbReference type="SAM" id="MobiDB-lite"/>
    </source>
</evidence>
<feature type="transmembrane region" description="Helical" evidence="7">
    <location>
        <begin position="177"/>
        <end position="197"/>
    </location>
</feature>
<dbReference type="OrthoDB" id="3648309at2759"/>
<feature type="region of interest" description="Disordered" evidence="6">
    <location>
        <begin position="1"/>
        <end position="24"/>
    </location>
</feature>
<dbReference type="AlphaFoldDB" id="A0A0P7B746"/>
<gene>
    <name evidence="8" type="ORF">AK830_g10257</name>
</gene>
<name>A0A0P7B746_9HYPO</name>
<feature type="compositionally biased region" description="Basic and acidic residues" evidence="6">
    <location>
        <begin position="1"/>
        <end position="11"/>
    </location>
</feature>
<protein>
    <recommendedName>
        <fullName evidence="10">Protein alcS</fullName>
    </recommendedName>
</protein>
<feature type="transmembrane region" description="Helical" evidence="7">
    <location>
        <begin position="204"/>
        <end position="227"/>
    </location>
</feature>
<comment type="caution">
    <text evidence="8">The sequence shown here is derived from an EMBL/GenBank/DDBJ whole genome shotgun (WGS) entry which is preliminary data.</text>
</comment>
<dbReference type="InterPro" id="IPR000791">
    <property type="entry name" value="Gpr1/Fun34/SatP-like"/>
</dbReference>
<evidence type="ECO:0000256" key="3">
    <source>
        <dbReference type="ARBA" id="ARBA00022692"/>
    </source>
</evidence>
<keyword evidence="3 7" id="KW-0812">Transmembrane</keyword>
<accession>A0A0P7B746</accession>
<keyword evidence="5 7" id="KW-0472">Membrane</keyword>
<dbReference type="PANTHER" id="PTHR31123:SF4">
    <property type="entry name" value="PROTEIN ALCS"/>
    <property type="match status" value="1"/>
</dbReference>
<reference evidence="8 9" key="1">
    <citation type="submission" date="2015-09" db="EMBL/GenBank/DDBJ databases">
        <title>Draft genome of a European isolate of the apple canker pathogen Neonectria ditissima.</title>
        <authorList>
            <person name="Gomez-Cortecero A."/>
            <person name="Harrison R.J."/>
            <person name="Armitage A.D."/>
        </authorList>
    </citation>
    <scope>NUCLEOTIDE SEQUENCE [LARGE SCALE GENOMIC DNA]</scope>
    <source>
        <strain evidence="8 9">R09/05</strain>
    </source>
</reference>
<dbReference type="STRING" id="78410.A0A0P7B746"/>
<proteinExistence type="inferred from homology"/>
<feature type="transmembrane region" description="Helical" evidence="7">
    <location>
        <begin position="134"/>
        <end position="157"/>
    </location>
</feature>
<evidence type="ECO:0008006" key="10">
    <source>
        <dbReference type="Google" id="ProtNLM"/>
    </source>
</evidence>
<dbReference type="Proteomes" id="UP000050424">
    <property type="component" value="Unassembled WGS sequence"/>
</dbReference>
<evidence type="ECO:0000313" key="8">
    <source>
        <dbReference type="EMBL" id="KPM36326.1"/>
    </source>
</evidence>
<feature type="transmembrane region" description="Helical" evidence="7">
    <location>
        <begin position="107"/>
        <end position="127"/>
    </location>
</feature>
<dbReference type="Pfam" id="PF01184">
    <property type="entry name" value="Gpr1_Fun34_YaaH"/>
    <property type="match status" value="1"/>
</dbReference>
<dbReference type="InterPro" id="IPR051633">
    <property type="entry name" value="AceTr"/>
</dbReference>
<evidence type="ECO:0000256" key="2">
    <source>
        <dbReference type="ARBA" id="ARBA00005587"/>
    </source>
</evidence>
<evidence type="ECO:0000256" key="5">
    <source>
        <dbReference type="ARBA" id="ARBA00023136"/>
    </source>
</evidence>
<keyword evidence="4 7" id="KW-1133">Transmembrane helix</keyword>
<feature type="transmembrane region" description="Helical" evidence="7">
    <location>
        <begin position="76"/>
        <end position="95"/>
    </location>
</feature>
<dbReference type="GO" id="GO:0005886">
    <property type="term" value="C:plasma membrane"/>
    <property type="evidence" value="ECO:0007669"/>
    <property type="project" value="TreeGrafter"/>
</dbReference>
<dbReference type="GO" id="GO:0015123">
    <property type="term" value="F:acetate transmembrane transporter activity"/>
    <property type="evidence" value="ECO:0007669"/>
    <property type="project" value="TreeGrafter"/>
</dbReference>